<dbReference type="PANTHER" id="PTHR21137">
    <property type="entry name" value="ODORANT RECEPTOR"/>
    <property type="match status" value="1"/>
</dbReference>
<dbReference type="Pfam" id="PF02949">
    <property type="entry name" value="7tm_6"/>
    <property type="match status" value="1"/>
</dbReference>
<evidence type="ECO:0000313" key="11">
    <source>
        <dbReference type="EMBL" id="EDW01498.1"/>
    </source>
</evidence>
<sequence>MVFRTIFHSIYPQPDSVSAESRKATLYLLRCVFLMGLRRLLSDQFCAPTARSPGFCDTLRPMIGGTIFVQLLVVGLVLGLTIINIVIFSDIGSRISAMSFMIGVLLEATLFCILCDYLADDCNKLADALFESNWIDQEQRYRKTLLKFLQSLQ</sequence>
<dbReference type="GO" id="GO:0005886">
    <property type="term" value="C:plasma membrane"/>
    <property type="evidence" value="ECO:0007669"/>
    <property type="project" value="UniProtKB-SubCell"/>
</dbReference>
<feature type="transmembrane region" description="Helical" evidence="10">
    <location>
        <begin position="67"/>
        <end position="88"/>
    </location>
</feature>
<keyword evidence="5" id="KW-0552">Olfaction</keyword>
<keyword evidence="4 10" id="KW-0812">Transmembrane</keyword>
<evidence type="ECO:0000256" key="7">
    <source>
        <dbReference type="ARBA" id="ARBA00023136"/>
    </source>
</evidence>
<dbReference type="eggNOG" id="ENOG502TAX9">
    <property type="taxonomic scope" value="Eukaryota"/>
</dbReference>
<evidence type="ECO:0000313" key="12">
    <source>
        <dbReference type="Proteomes" id="UP000001070"/>
    </source>
</evidence>
<proteinExistence type="predicted"/>
<dbReference type="HOGENOM" id="CLU_1983867_0_0_1"/>
<dbReference type="AlphaFoldDB" id="B4J9T4"/>
<evidence type="ECO:0000256" key="3">
    <source>
        <dbReference type="ARBA" id="ARBA00022606"/>
    </source>
</evidence>
<gene>
    <name evidence="11" type="primary">Dgri\GH21469</name>
    <name evidence="11" type="ORF">Dgri_GH21469</name>
</gene>
<evidence type="ECO:0000256" key="4">
    <source>
        <dbReference type="ARBA" id="ARBA00022692"/>
    </source>
</evidence>
<keyword evidence="9" id="KW-0807">Transducer</keyword>
<dbReference type="GO" id="GO:0005549">
    <property type="term" value="F:odorant binding"/>
    <property type="evidence" value="ECO:0007669"/>
    <property type="project" value="InterPro"/>
</dbReference>
<comment type="subcellular location">
    <subcellularLocation>
        <location evidence="1">Cell membrane</location>
        <topology evidence="1">Multi-pass membrane protein</topology>
    </subcellularLocation>
</comment>
<keyword evidence="3" id="KW-0716">Sensory transduction</keyword>
<evidence type="ECO:0000256" key="6">
    <source>
        <dbReference type="ARBA" id="ARBA00022989"/>
    </source>
</evidence>
<evidence type="ECO:0000256" key="2">
    <source>
        <dbReference type="ARBA" id="ARBA00022475"/>
    </source>
</evidence>
<dbReference type="PhylomeDB" id="B4J9T4"/>
<dbReference type="InterPro" id="IPR004117">
    <property type="entry name" value="7tm6_olfct_rcpt"/>
</dbReference>
<accession>B4J9T4</accession>
<evidence type="ECO:0000256" key="10">
    <source>
        <dbReference type="SAM" id="Phobius"/>
    </source>
</evidence>
<evidence type="ECO:0000256" key="1">
    <source>
        <dbReference type="ARBA" id="ARBA00004651"/>
    </source>
</evidence>
<organism evidence="12">
    <name type="scientific">Drosophila grimshawi</name>
    <name type="common">Hawaiian fruit fly</name>
    <name type="synonym">Idiomyia grimshawi</name>
    <dbReference type="NCBI Taxonomy" id="7222"/>
    <lineage>
        <taxon>Eukaryota</taxon>
        <taxon>Metazoa</taxon>
        <taxon>Ecdysozoa</taxon>
        <taxon>Arthropoda</taxon>
        <taxon>Hexapoda</taxon>
        <taxon>Insecta</taxon>
        <taxon>Pterygota</taxon>
        <taxon>Neoptera</taxon>
        <taxon>Endopterygota</taxon>
        <taxon>Diptera</taxon>
        <taxon>Brachycera</taxon>
        <taxon>Muscomorpha</taxon>
        <taxon>Ephydroidea</taxon>
        <taxon>Drosophilidae</taxon>
        <taxon>Drosophila</taxon>
        <taxon>Hawaiian Drosophila</taxon>
    </lineage>
</organism>
<dbReference type="Proteomes" id="UP000001070">
    <property type="component" value="Unassembled WGS sequence"/>
</dbReference>
<evidence type="ECO:0000256" key="5">
    <source>
        <dbReference type="ARBA" id="ARBA00022725"/>
    </source>
</evidence>
<name>B4J9T4_DROGR</name>
<dbReference type="EMBL" id="CH916367">
    <property type="protein sequence ID" value="EDW01498.1"/>
    <property type="molecule type" value="Genomic_DNA"/>
</dbReference>
<keyword evidence="6 10" id="KW-1133">Transmembrane helix</keyword>
<keyword evidence="7 10" id="KW-0472">Membrane</keyword>
<keyword evidence="8" id="KW-0675">Receptor</keyword>
<dbReference type="InParanoid" id="B4J9T4"/>
<dbReference type="GO" id="GO:0007165">
    <property type="term" value="P:signal transduction"/>
    <property type="evidence" value="ECO:0007669"/>
    <property type="project" value="UniProtKB-KW"/>
</dbReference>
<evidence type="ECO:0000256" key="8">
    <source>
        <dbReference type="ARBA" id="ARBA00023170"/>
    </source>
</evidence>
<protein>
    <submittedName>
        <fullName evidence="11">GH21469</fullName>
    </submittedName>
</protein>
<dbReference type="PANTHER" id="PTHR21137:SF35">
    <property type="entry name" value="ODORANT RECEPTOR 19A-RELATED"/>
    <property type="match status" value="1"/>
</dbReference>
<keyword evidence="2" id="KW-1003">Cell membrane</keyword>
<dbReference type="GO" id="GO:0004984">
    <property type="term" value="F:olfactory receptor activity"/>
    <property type="evidence" value="ECO:0007669"/>
    <property type="project" value="InterPro"/>
</dbReference>
<keyword evidence="12" id="KW-1185">Reference proteome</keyword>
<feature type="transmembrane region" description="Helical" evidence="10">
    <location>
        <begin position="100"/>
        <end position="119"/>
    </location>
</feature>
<reference evidence="11 12" key="1">
    <citation type="journal article" date="2007" name="Nature">
        <title>Evolution of genes and genomes on the Drosophila phylogeny.</title>
        <authorList>
            <consortium name="Drosophila 12 Genomes Consortium"/>
            <person name="Clark A.G."/>
            <person name="Eisen M.B."/>
            <person name="Smith D.R."/>
            <person name="Bergman C.M."/>
            <person name="Oliver B."/>
            <person name="Markow T.A."/>
            <person name="Kaufman T.C."/>
            <person name="Kellis M."/>
            <person name="Gelbart W."/>
            <person name="Iyer V.N."/>
            <person name="Pollard D.A."/>
            <person name="Sackton T.B."/>
            <person name="Larracuente A.M."/>
            <person name="Singh N.D."/>
            <person name="Abad J.P."/>
            <person name="Abt D.N."/>
            <person name="Adryan B."/>
            <person name="Aguade M."/>
            <person name="Akashi H."/>
            <person name="Anderson W.W."/>
            <person name="Aquadro C.F."/>
            <person name="Ardell D.H."/>
            <person name="Arguello R."/>
            <person name="Artieri C.G."/>
            <person name="Barbash D.A."/>
            <person name="Barker D."/>
            <person name="Barsanti P."/>
            <person name="Batterham P."/>
            <person name="Batzoglou S."/>
            <person name="Begun D."/>
            <person name="Bhutkar A."/>
            <person name="Blanco E."/>
            <person name="Bosak S.A."/>
            <person name="Bradley R.K."/>
            <person name="Brand A.D."/>
            <person name="Brent M.R."/>
            <person name="Brooks A.N."/>
            <person name="Brown R.H."/>
            <person name="Butlin R.K."/>
            <person name="Caggese C."/>
            <person name="Calvi B.R."/>
            <person name="Bernardo de Carvalho A."/>
            <person name="Caspi A."/>
            <person name="Castrezana S."/>
            <person name="Celniker S.E."/>
            <person name="Chang J.L."/>
            <person name="Chapple C."/>
            <person name="Chatterji S."/>
            <person name="Chinwalla A."/>
            <person name="Civetta A."/>
            <person name="Clifton S.W."/>
            <person name="Comeron J.M."/>
            <person name="Costello J.C."/>
            <person name="Coyne J.A."/>
            <person name="Daub J."/>
            <person name="David R.G."/>
            <person name="Delcher A.L."/>
            <person name="Delehaunty K."/>
            <person name="Do C.B."/>
            <person name="Ebling H."/>
            <person name="Edwards K."/>
            <person name="Eickbush T."/>
            <person name="Evans J.D."/>
            <person name="Filipski A."/>
            <person name="Findeiss S."/>
            <person name="Freyhult E."/>
            <person name="Fulton L."/>
            <person name="Fulton R."/>
            <person name="Garcia A.C."/>
            <person name="Gardiner A."/>
            <person name="Garfield D.A."/>
            <person name="Garvin B.E."/>
            <person name="Gibson G."/>
            <person name="Gilbert D."/>
            <person name="Gnerre S."/>
            <person name="Godfrey J."/>
            <person name="Good R."/>
            <person name="Gotea V."/>
            <person name="Gravely B."/>
            <person name="Greenberg A.J."/>
            <person name="Griffiths-Jones S."/>
            <person name="Gross S."/>
            <person name="Guigo R."/>
            <person name="Gustafson E.A."/>
            <person name="Haerty W."/>
            <person name="Hahn M.W."/>
            <person name="Halligan D.L."/>
            <person name="Halpern A.L."/>
            <person name="Halter G.M."/>
            <person name="Han M.V."/>
            <person name="Heger A."/>
            <person name="Hillier L."/>
            <person name="Hinrichs A.S."/>
            <person name="Holmes I."/>
            <person name="Hoskins R.A."/>
            <person name="Hubisz M.J."/>
            <person name="Hultmark D."/>
            <person name="Huntley M.A."/>
            <person name="Jaffe D.B."/>
            <person name="Jagadeeshan S."/>
            <person name="Jeck W.R."/>
            <person name="Johnson J."/>
            <person name="Jones C.D."/>
            <person name="Jordan W.C."/>
            <person name="Karpen G.H."/>
            <person name="Kataoka E."/>
            <person name="Keightley P.D."/>
            <person name="Kheradpour P."/>
            <person name="Kirkness E.F."/>
            <person name="Koerich L.B."/>
            <person name="Kristiansen K."/>
            <person name="Kudrna D."/>
            <person name="Kulathinal R.J."/>
            <person name="Kumar S."/>
            <person name="Kwok R."/>
            <person name="Lander E."/>
            <person name="Langley C.H."/>
            <person name="Lapoint R."/>
            <person name="Lazzaro B.P."/>
            <person name="Lee S.J."/>
            <person name="Levesque L."/>
            <person name="Li R."/>
            <person name="Lin C.F."/>
            <person name="Lin M.F."/>
            <person name="Lindblad-Toh K."/>
            <person name="Llopart A."/>
            <person name="Long M."/>
            <person name="Low L."/>
            <person name="Lozovsky E."/>
            <person name="Lu J."/>
            <person name="Luo M."/>
            <person name="Machado C.A."/>
            <person name="Makalowski W."/>
            <person name="Marzo M."/>
            <person name="Matsuda M."/>
            <person name="Matzkin L."/>
            <person name="McAllister B."/>
            <person name="McBride C.S."/>
            <person name="McKernan B."/>
            <person name="McKernan K."/>
            <person name="Mendez-Lago M."/>
            <person name="Minx P."/>
            <person name="Mollenhauer M.U."/>
            <person name="Montooth K."/>
            <person name="Mount S.M."/>
            <person name="Mu X."/>
            <person name="Myers E."/>
            <person name="Negre B."/>
            <person name="Newfeld S."/>
            <person name="Nielsen R."/>
            <person name="Noor M.A."/>
            <person name="O'Grady P."/>
            <person name="Pachter L."/>
            <person name="Papaceit M."/>
            <person name="Parisi M.J."/>
            <person name="Parisi M."/>
            <person name="Parts L."/>
            <person name="Pedersen J.S."/>
            <person name="Pesole G."/>
            <person name="Phillippy A.M."/>
            <person name="Ponting C.P."/>
            <person name="Pop M."/>
            <person name="Porcelli D."/>
            <person name="Powell J.R."/>
            <person name="Prohaska S."/>
            <person name="Pruitt K."/>
            <person name="Puig M."/>
            <person name="Quesneville H."/>
            <person name="Ram K.R."/>
            <person name="Rand D."/>
            <person name="Rasmussen M.D."/>
            <person name="Reed L.K."/>
            <person name="Reenan R."/>
            <person name="Reily A."/>
            <person name="Remington K.A."/>
            <person name="Rieger T.T."/>
            <person name="Ritchie M.G."/>
            <person name="Robin C."/>
            <person name="Rogers Y.H."/>
            <person name="Rohde C."/>
            <person name="Rozas J."/>
            <person name="Rubenfield M.J."/>
            <person name="Ruiz A."/>
            <person name="Russo S."/>
            <person name="Salzberg S.L."/>
            <person name="Sanchez-Gracia A."/>
            <person name="Saranga D.J."/>
            <person name="Sato H."/>
            <person name="Schaeffer S.W."/>
            <person name="Schatz M.C."/>
            <person name="Schlenke T."/>
            <person name="Schwartz R."/>
            <person name="Segarra C."/>
            <person name="Singh R.S."/>
            <person name="Sirot L."/>
            <person name="Sirota M."/>
            <person name="Sisneros N.B."/>
            <person name="Smith C.D."/>
            <person name="Smith T.F."/>
            <person name="Spieth J."/>
            <person name="Stage D.E."/>
            <person name="Stark A."/>
            <person name="Stephan W."/>
            <person name="Strausberg R.L."/>
            <person name="Strempel S."/>
            <person name="Sturgill D."/>
            <person name="Sutton G."/>
            <person name="Sutton G.G."/>
            <person name="Tao W."/>
            <person name="Teichmann S."/>
            <person name="Tobari Y.N."/>
            <person name="Tomimura Y."/>
            <person name="Tsolas J.M."/>
            <person name="Valente V.L."/>
            <person name="Venter E."/>
            <person name="Venter J.C."/>
            <person name="Vicario S."/>
            <person name="Vieira F.G."/>
            <person name="Vilella A.J."/>
            <person name="Villasante A."/>
            <person name="Walenz B."/>
            <person name="Wang J."/>
            <person name="Wasserman M."/>
            <person name="Watts T."/>
            <person name="Wilson D."/>
            <person name="Wilson R.K."/>
            <person name="Wing R.A."/>
            <person name="Wolfner M.F."/>
            <person name="Wong A."/>
            <person name="Wong G.K."/>
            <person name="Wu C.I."/>
            <person name="Wu G."/>
            <person name="Yamamoto D."/>
            <person name="Yang H.P."/>
            <person name="Yang S.P."/>
            <person name="Yorke J.A."/>
            <person name="Yoshida K."/>
            <person name="Zdobnov E."/>
            <person name="Zhang P."/>
            <person name="Zhang Y."/>
            <person name="Zimin A.V."/>
            <person name="Baldwin J."/>
            <person name="Abdouelleil A."/>
            <person name="Abdulkadir J."/>
            <person name="Abebe A."/>
            <person name="Abera B."/>
            <person name="Abreu J."/>
            <person name="Acer S.C."/>
            <person name="Aftuck L."/>
            <person name="Alexander A."/>
            <person name="An P."/>
            <person name="Anderson E."/>
            <person name="Anderson S."/>
            <person name="Arachi H."/>
            <person name="Azer M."/>
            <person name="Bachantsang P."/>
            <person name="Barry A."/>
            <person name="Bayul T."/>
            <person name="Berlin A."/>
            <person name="Bessette D."/>
            <person name="Bloom T."/>
            <person name="Blye J."/>
            <person name="Boguslavskiy L."/>
            <person name="Bonnet C."/>
            <person name="Boukhgalter B."/>
            <person name="Bourzgui I."/>
            <person name="Brown A."/>
            <person name="Cahill P."/>
            <person name="Channer S."/>
            <person name="Cheshatsang Y."/>
            <person name="Chuda L."/>
            <person name="Citroen M."/>
            <person name="Collymore A."/>
            <person name="Cooke P."/>
            <person name="Costello M."/>
            <person name="D'Aco K."/>
            <person name="Daza R."/>
            <person name="De Haan G."/>
            <person name="DeGray S."/>
            <person name="DeMaso C."/>
            <person name="Dhargay N."/>
            <person name="Dooley K."/>
            <person name="Dooley E."/>
            <person name="Doricent M."/>
            <person name="Dorje P."/>
            <person name="Dorjee K."/>
            <person name="Dupes A."/>
            <person name="Elong R."/>
            <person name="Falk J."/>
            <person name="Farina A."/>
            <person name="Faro S."/>
            <person name="Ferguson D."/>
            <person name="Fisher S."/>
            <person name="Foley C.D."/>
            <person name="Franke A."/>
            <person name="Friedrich D."/>
            <person name="Gadbois L."/>
            <person name="Gearin G."/>
            <person name="Gearin C.R."/>
            <person name="Giannoukos G."/>
            <person name="Goode T."/>
            <person name="Graham J."/>
            <person name="Grandbois E."/>
            <person name="Grewal S."/>
            <person name="Gyaltsen K."/>
            <person name="Hafez N."/>
            <person name="Hagos B."/>
            <person name="Hall J."/>
            <person name="Henson C."/>
            <person name="Hollinger A."/>
            <person name="Honan T."/>
            <person name="Huard M.D."/>
            <person name="Hughes L."/>
            <person name="Hurhula B."/>
            <person name="Husby M.E."/>
            <person name="Kamat A."/>
            <person name="Kanga B."/>
            <person name="Kashin S."/>
            <person name="Khazanovich D."/>
            <person name="Kisner P."/>
            <person name="Lance K."/>
            <person name="Lara M."/>
            <person name="Lee W."/>
            <person name="Lennon N."/>
            <person name="Letendre F."/>
            <person name="LeVine R."/>
            <person name="Lipovsky A."/>
            <person name="Liu X."/>
            <person name="Liu J."/>
            <person name="Liu S."/>
            <person name="Lokyitsang T."/>
            <person name="Lokyitsang Y."/>
            <person name="Lubonja R."/>
            <person name="Lui A."/>
            <person name="MacDonald P."/>
            <person name="Magnisalis V."/>
            <person name="Maru K."/>
            <person name="Matthews C."/>
            <person name="McCusker W."/>
            <person name="McDonough S."/>
            <person name="Mehta T."/>
            <person name="Meldrim J."/>
            <person name="Meneus L."/>
            <person name="Mihai O."/>
            <person name="Mihalev A."/>
            <person name="Mihova T."/>
            <person name="Mittelman R."/>
            <person name="Mlenga V."/>
            <person name="Montmayeur A."/>
            <person name="Mulrain L."/>
            <person name="Navidi A."/>
            <person name="Naylor J."/>
            <person name="Negash T."/>
            <person name="Nguyen T."/>
            <person name="Nguyen N."/>
            <person name="Nicol R."/>
            <person name="Norbu C."/>
            <person name="Norbu N."/>
            <person name="Novod N."/>
            <person name="O'Neill B."/>
            <person name="Osman S."/>
            <person name="Markiewicz E."/>
            <person name="Oyono O.L."/>
            <person name="Patti C."/>
            <person name="Phunkhang P."/>
            <person name="Pierre F."/>
            <person name="Priest M."/>
            <person name="Raghuraman S."/>
            <person name="Rege F."/>
            <person name="Reyes R."/>
            <person name="Rise C."/>
            <person name="Rogov P."/>
            <person name="Ross K."/>
            <person name="Ryan E."/>
            <person name="Settipalli S."/>
            <person name="Shea T."/>
            <person name="Sherpa N."/>
            <person name="Shi L."/>
            <person name="Shih D."/>
            <person name="Sparrow T."/>
            <person name="Spaulding J."/>
            <person name="Stalker J."/>
            <person name="Stange-Thomann N."/>
            <person name="Stavropoulos S."/>
            <person name="Stone C."/>
            <person name="Strader C."/>
            <person name="Tesfaye S."/>
            <person name="Thomson T."/>
            <person name="Thoulutsang Y."/>
            <person name="Thoulutsang D."/>
            <person name="Topham K."/>
            <person name="Topping I."/>
            <person name="Tsamla T."/>
            <person name="Vassiliev H."/>
            <person name="Vo A."/>
            <person name="Wangchuk T."/>
            <person name="Wangdi T."/>
            <person name="Weiand M."/>
            <person name="Wilkinson J."/>
            <person name="Wilson A."/>
            <person name="Yadav S."/>
            <person name="Young G."/>
            <person name="Yu Q."/>
            <person name="Zembek L."/>
            <person name="Zhong D."/>
            <person name="Zimmer A."/>
            <person name="Zwirko Z."/>
            <person name="Jaffe D.B."/>
            <person name="Alvarez P."/>
            <person name="Brockman W."/>
            <person name="Butler J."/>
            <person name="Chin C."/>
            <person name="Gnerre S."/>
            <person name="Grabherr M."/>
            <person name="Kleber M."/>
            <person name="Mauceli E."/>
            <person name="MacCallum I."/>
        </authorList>
    </citation>
    <scope>NUCLEOTIDE SEQUENCE [LARGE SCALE GENOMIC DNA]</scope>
    <source>
        <strain evidence="12">Tucson 15287-2541.00</strain>
    </source>
</reference>
<evidence type="ECO:0000256" key="9">
    <source>
        <dbReference type="ARBA" id="ARBA00023224"/>
    </source>
</evidence>